<keyword evidence="2" id="KW-1185">Reference proteome</keyword>
<reference evidence="1" key="1">
    <citation type="submission" date="2023-03" db="EMBL/GenBank/DDBJ databases">
        <title>Chromosome-level genomes of two armyworms, Mythimna separata and Mythimna loreyi, provide insights into the biosynthesis and reception of sex pheromones.</title>
        <authorList>
            <person name="Zhao H."/>
        </authorList>
    </citation>
    <scope>NUCLEOTIDE SEQUENCE</scope>
    <source>
        <strain evidence="1">BeijingLab</strain>
    </source>
</reference>
<proteinExistence type="predicted"/>
<evidence type="ECO:0000313" key="1">
    <source>
        <dbReference type="EMBL" id="KAJ8721932.1"/>
    </source>
</evidence>
<dbReference type="Proteomes" id="UP001231649">
    <property type="component" value="Chromosome 16"/>
</dbReference>
<organism evidence="1 2">
    <name type="scientific">Mythimna loreyi</name>
    <dbReference type="NCBI Taxonomy" id="667449"/>
    <lineage>
        <taxon>Eukaryota</taxon>
        <taxon>Metazoa</taxon>
        <taxon>Ecdysozoa</taxon>
        <taxon>Arthropoda</taxon>
        <taxon>Hexapoda</taxon>
        <taxon>Insecta</taxon>
        <taxon>Pterygota</taxon>
        <taxon>Neoptera</taxon>
        <taxon>Endopterygota</taxon>
        <taxon>Lepidoptera</taxon>
        <taxon>Glossata</taxon>
        <taxon>Ditrysia</taxon>
        <taxon>Noctuoidea</taxon>
        <taxon>Noctuidae</taxon>
        <taxon>Noctuinae</taxon>
        <taxon>Hadenini</taxon>
        <taxon>Mythimna</taxon>
    </lineage>
</organism>
<sequence>MKSFIVAACIIACVYAADIDKDAQVLSNEYDLTPEGNYRSAYQTSNGISGQADAVAKPAGKDEVTLDVSGSNTYTAPDGQVISLVWVANENGYQPQGAHLPTPPPPQPIPDYILRSIAYNAAHPEQN</sequence>
<dbReference type="EMBL" id="CM056792">
    <property type="protein sequence ID" value="KAJ8721932.1"/>
    <property type="molecule type" value="Genomic_DNA"/>
</dbReference>
<comment type="caution">
    <text evidence="1">The sequence shown here is derived from an EMBL/GenBank/DDBJ whole genome shotgun (WGS) entry which is preliminary data.</text>
</comment>
<protein>
    <submittedName>
        <fullName evidence="1">Uncharacterized protein</fullName>
    </submittedName>
</protein>
<evidence type="ECO:0000313" key="2">
    <source>
        <dbReference type="Proteomes" id="UP001231649"/>
    </source>
</evidence>
<gene>
    <name evidence="1" type="ORF">PYW08_004334</name>
</gene>
<accession>A0ACC2QNK3</accession>
<name>A0ACC2QNK3_9NEOP</name>